<evidence type="ECO:0000256" key="4">
    <source>
        <dbReference type="ARBA" id="ARBA00022840"/>
    </source>
</evidence>
<comment type="domain">
    <text evidence="7">Contains large globular domains required for ATP hydrolysis at each terminus and a third globular domain forming a flexible hinge near the middle of the molecule. These domains are separated by coiled-coil structures.</text>
</comment>
<feature type="compositionally biased region" description="Polar residues" evidence="8">
    <location>
        <begin position="753"/>
        <end position="762"/>
    </location>
</feature>
<evidence type="ECO:0000256" key="5">
    <source>
        <dbReference type="ARBA" id="ARBA00023054"/>
    </source>
</evidence>
<dbReference type="GO" id="GO:0007059">
    <property type="term" value="P:chromosome segregation"/>
    <property type="evidence" value="ECO:0007669"/>
    <property type="project" value="UniProtKB-UniRule"/>
</dbReference>
<keyword evidence="3 7" id="KW-0547">Nucleotide-binding</keyword>
<dbReference type="GO" id="GO:0006260">
    <property type="term" value="P:DNA replication"/>
    <property type="evidence" value="ECO:0007669"/>
    <property type="project" value="UniProtKB-UniRule"/>
</dbReference>
<dbReference type="Pfam" id="PF02463">
    <property type="entry name" value="SMC_N"/>
    <property type="match status" value="1"/>
</dbReference>
<comment type="subcellular location">
    <subcellularLocation>
        <location evidence="1 7">Cytoplasm</location>
    </subcellularLocation>
</comment>
<comment type="subunit">
    <text evidence="7">Homodimer.</text>
</comment>
<dbReference type="InterPro" id="IPR011890">
    <property type="entry name" value="SMC_prok"/>
</dbReference>
<comment type="similarity">
    <text evidence="7">Belongs to the SMC family.</text>
</comment>
<feature type="region of interest" description="Disordered" evidence="8">
    <location>
        <begin position="338"/>
        <end position="357"/>
    </location>
</feature>
<dbReference type="GO" id="GO:0030261">
    <property type="term" value="P:chromosome condensation"/>
    <property type="evidence" value="ECO:0007669"/>
    <property type="project" value="InterPro"/>
</dbReference>
<evidence type="ECO:0000256" key="1">
    <source>
        <dbReference type="ARBA" id="ARBA00004496"/>
    </source>
</evidence>
<feature type="region of interest" description="Disordered" evidence="8">
    <location>
        <begin position="746"/>
        <end position="766"/>
    </location>
</feature>
<evidence type="ECO:0000313" key="11">
    <source>
        <dbReference type="EMBL" id="PMD05688.1"/>
    </source>
</evidence>
<dbReference type="Gene3D" id="3.40.50.300">
    <property type="entry name" value="P-loop containing nucleotide triphosphate hydrolases"/>
    <property type="match status" value="2"/>
</dbReference>
<dbReference type="FunFam" id="3.40.50.300:FF:000901">
    <property type="entry name" value="Chromosome partition protein Smc"/>
    <property type="match status" value="1"/>
</dbReference>
<feature type="domain" description="RecF/RecN/SMC N-terminal" evidence="9">
    <location>
        <begin position="2"/>
        <end position="1155"/>
    </location>
</feature>
<comment type="function">
    <text evidence="7">Required for chromosome condensation and partitioning.</text>
</comment>
<evidence type="ECO:0000256" key="7">
    <source>
        <dbReference type="HAMAP-Rule" id="MF_01894"/>
    </source>
</evidence>
<feature type="region of interest" description="Disordered" evidence="8">
    <location>
        <begin position="436"/>
        <end position="459"/>
    </location>
</feature>
<dbReference type="Proteomes" id="UP000235598">
    <property type="component" value="Unassembled WGS sequence"/>
</dbReference>
<dbReference type="GO" id="GO:0003677">
    <property type="term" value="F:DNA binding"/>
    <property type="evidence" value="ECO:0007669"/>
    <property type="project" value="UniProtKB-UniRule"/>
</dbReference>
<dbReference type="OrthoDB" id="9808768at2"/>
<feature type="compositionally biased region" description="Basic and acidic residues" evidence="8">
    <location>
        <begin position="436"/>
        <end position="447"/>
    </location>
</feature>
<keyword evidence="5 7" id="KW-0175">Coiled coil</keyword>
<dbReference type="SUPFAM" id="SSF52540">
    <property type="entry name" value="P-loop containing nucleoside triphosphate hydrolases"/>
    <property type="match status" value="1"/>
</dbReference>
<dbReference type="SUPFAM" id="SSF75553">
    <property type="entry name" value="Smc hinge domain"/>
    <property type="match status" value="1"/>
</dbReference>
<dbReference type="AlphaFoldDB" id="A0A2N6VNU1"/>
<dbReference type="Pfam" id="PF06470">
    <property type="entry name" value="SMC_hinge"/>
    <property type="match status" value="1"/>
</dbReference>
<dbReference type="Gene3D" id="1.20.1060.20">
    <property type="match status" value="1"/>
</dbReference>
<dbReference type="InterPro" id="IPR003395">
    <property type="entry name" value="RecF/RecN/SMC_N"/>
</dbReference>
<dbReference type="GO" id="GO:0005694">
    <property type="term" value="C:chromosome"/>
    <property type="evidence" value="ECO:0007669"/>
    <property type="project" value="InterPro"/>
</dbReference>
<name>A0A2N6VNU1_9MICO</name>
<keyword evidence="4 7" id="KW-0067">ATP-binding</keyword>
<accession>A0A2N6VNU1</accession>
<dbReference type="HAMAP" id="MF_01894">
    <property type="entry name" value="Smc_prok"/>
    <property type="match status" value="1"/>
</dbReference>
<dbReference type="GO" id="GO:0007062">
    <property type="term" value="P:sister chromatid cohesion"/>
    <property type="evidence" value="ECO:0007669"/>
    <property type="project" value="InterPro"/>
</dbReference>
<feature type="coiled-coil region" evidence="7">
    <location>
        <begin position="978"/>
        <end position="1008"/>
    </location>
</feature>
<dbReference type="GO" id="GO:0005737">
    <property type="term" value="C:cytoplasm"/>
    <property type="evidence" value="ECO:0007669"/>
    <property type="project" value="UniProtKB-SubCell"/>
</dbReference>
<dbReference type="FunFam" id="3.40.50.300:FF:000984">
    <property type="entry name" value="Chromosome partition protein Smc"/>
    <property type="match status" value="1"/>
</dbReference>
<dbReference type="InterPro" id="IPR010935">
    <property type="entry name" value="SMC_hinge"/>
</dbReference>
<dbReference type="EMBL" id="PNHK01000002">
    <property type="protein sequence ID" value="PMD05688.1"/>
    <property type="molecule type" value="Genomic_DNA"/>
</dbReference>
<comment type="caution">
    <text evidence="7">Lacks conserved residue(s) required for the propagation of feature annotation.</text>
</comment>
<evidence type="ECO:0000256" key="2">
    <source>
        <dbReference type="ARBA" id="ARBA00022490"/>
    </source>
</evidence>
<dbReference type="GO" id="GO:0016887">
    <property type="term" value="F:ATP hydrolysis activity"/>
    <property type="evidence" value="ECO:0007669"/>
    <property type="project" value="InterPro"/>
</dbReference>
<protein>
    <recommendedName>
        <fullName evidence="7">Chromosome partition protein Smc</fullName>
    </recommendedName>
</protein>
<dbReference type="PIRSF" id="PIRSF005719">
    <property type="entry name" value="SMC"/>
    <property type="match status" value="1"/>
</dbReference>
<feature type="region of interest" description="Disordered" evidence="8">
    <location>
        <begin position="811"/>
        <end position="834"/>
    </location>
</feature>
<evidence type="ECO:0000259" key="10">
    <source>
        <dbReference type="Pfam" id="PF06470"/>
    </source>
</evidence>
<dbReference type="InterPro" id="IPR036277">
    <property type="entry name" value="SMC_hinge_sf"/>
</dbReference>
<evidence type="ECO:0000256" key="8">
    <source>
        <dbReference type="SAM" id="MobiDB-lite"/>
    </source>
</evidence>
<keyword evidence="2 7" id="KW-0963">Cytoplasm</keyword>
<proteinExistence type="inferred from homology"/>
<dbReference type="GO" id="GO:0005524">
    <property type="term" value="F:ATP binding"/>
    <property type="evidence" value="ECO:0007669"/>
    <property type="project" value="UniProtKB-UniRule"/>
</dbReference>
<evidence type="ECO:0000256" key="6">
    <source>
        <dbReference type="ARBA" id="ARBA00023125"/>
    </source>
</evidence>
<organism evidence="11 12">
    <name type="scientific">Brevibacterium paucivorans</name>
    <dbReference type="NCBI Taxonomy" id="170994"/>
    <lineage>
        <taxon>Bacteria</taxon>
        <taxon>Bacillati</taxon>
        <taxon>Actinomycetota</taxon>
        <taxon>Actinomycetes</taxon>
        <taxon>Micrococcales</taxon>
        <taxon>Brevibacteriaceae</taxon>
        <taxon>Brevibacterium</taxon>
    </lineage>
</organism>
<gene>
    <name evidence="7 11" type="primary">smc</name>
    <name evidence="11" type="ORF">CJ199_06715</name>
</gene>
<dbReference type="InterPro" id="IPR024704">
    <property type="entry name" value="SMC"/>
</dbReference>
<comment type="caution">
    <text evidence="11">The sequence shown here is derived from an EMBL/GenBank/DDBJ whole genome shotgun (WGS) entry which is preliminary data.</text>
</comment>
<sequence>MFLKTLTMRGFKSFAHATTLELEPGITCVVGPNGSGKSNVVDALAWVMGEQGAKNLRGGKMDDVIFAGTAKKQGLGRAEVSLTIDNTDGAIPIDYTEVTISRTLFRSGGSEYSVNGAPARLLDIQELLNDSGLGKEMHVIVGQGRLDEILHADPETRRGFIEEAAGVLKHRRRKDKALRKLTGLQTNLDRVGDLRHELSKQLGPLARQAKAATRAATVQAQLRDATARLLADDIVRVQAKLEATHTTEDETIRQELENTVSTLATHIEQFTARVSQHEAHTEETEKMLARVTKAVSKAKALAERARDRSELLLSVQPSSQTGEDPRALENRAAHYLRERDTAREDLEQREQKLQDAREKCQRAEQELATANAELAQQRELIRTHLRERASLESEATVATRALEEAKKELATLQDQEIDTSAEEKALTEAQTRARQLEHSETDLDSQHETASAATQKARDHLTNVRENLAEARTNLRQIQARIEALTLAATFASHDIGESGIDGVGGPVAESLTITPGHEPHVTAVLGSLATAVAVATMDTAQQVLEQFDGDVDLVVVEDDAEVVPTPAPDGTSLRGSAGEHPVREYVTSDSTVMNNLLDHALAGVYEAPDSKTAHTWMRKHPACTFVTSRGEVFSQHRIRRAGGEDSARMQAKAELEKAERTQVEATEAVAALEKNEQTAQAEFEKAHAAENEALDALYESDAKIMAAQAEVAKAATALNDVNERISARDSRMQVLKAHIETATQRAHDASEKLSSNTQSVDTEPDTSVVEALTAGHRELNETVMELKVSVRAAGDRVKFLTDRAQALTRQAEREREAREKAREEKERRARMAHEAKTLGETATRLADHFSGVEERLTEQLTALKQQRHTHREELDQAYEQRAQAMEKLAQLKEAQHAANLARERHVLQLEELTRRASEEVGLGVDNLIEQFGPHVPVPVEGEDPMPYVRADMQKIAKQAKKEITAIGAVNPLALEEYNALKERHDYLEAQINDIEKSRAELLKLVDEVDAHVRDVFAEAFADTKREFERIFQRLFPGGEGELTLTDPNDMLTTGVEVFARPAGKRVKRLSLLSGGERSLVAVAILVAIFKARPSPFYVMDEVEAALDDVNLSRLLTVFQELQETSQLIVITHQKRTMEIADALYGVTMSGDGISKVISQKLSRETTSDH</sequence>
<keyword evidence="6 7" id="KW-0238">DNA-binding</keyword>
<feature type="domain" description="SMC hinge" evidence="10">
    <location>
        <begin position="502"/>
        <end position="615"/>
    </location>
</feature>
<evidence type="ECO:0000259" key="9">
    <source>
        <dbReference type="Pfam" id="PF02463"/>
    </source>
</evidence>
<reference evidence="11 12" key="1">
    <citation type="submission" date="2017-09" db="EMBL/GenBank/DDBJ databases">
        <title>Bacterial strain isolated from the female urinary microbiota.</title>
        <authorList>
            <person name="Thomas-White K."/>
            <person name="Kumar N."/>
            <person name="Forster S."/>
            <person name="Putonti C."/>
            <person name="Lawley T."/>
            <person name="Wolfe A.J."/>
        </authorList>
    </citation>
    <scope>NUCLEOTIDE SEQUENCE [LARGE SCALE GENOMIC DNA]</scope>
    <source>
        <strain evidence="11 12">UMB1301</strain>
    </source>
</reference>
<evidence type="ECO:0000313" key="12">
    <source>
        <dbReference type="Proteomes" id="UP000235598"/>
    </source>
</evidence>
<dbReference type="NCBIfam" id="TIGR02168">
    <property type="entry name" value="SMC_prok_B"/>
    <property type="match status" value="1"/>
</dbReference>
<dbReference type="Gene3D" id="3.30.70.1620">
    <property type="match status" value="1"/>
</dbReference>
<evidence type="ECO:0000256" key="3">
    <source>
        <dbReference type="ARBA" id="ARBA00022741"/>
    </source>
</evidence>
<dbReference type="InterPro" id="IPR027417">
    <property type="entry name" value="P-loop_NTPase"/>
</dbReference>
<feature type="binding site" evidence="7">
    <location>
        <begin position="32"/>
        <end position="39"/>
    </location>
    <ligand>
        <name>ATP</name>
        <dbReference type="ChEBI" id="CHEBI:30616"/>
    </ligand>
</feature>
<dbReference type="RefSeq" id="WP_102238708.1">
    <property type="nucleotide sequence ID" value="NZ_PNHK01000002.1"/>
</dbReference>
<dbReference type="PANTHER" id="PTHR43977">
    <property type="entry name" value="STRUCTURAL MAINTENANCE OF CHROMOSOMES PROTEIN 3"/>
    <property type="match status" value="1"/>
</dbReference>